<reference evidence="3" key="2">
    <citation type="journal article" date="2017" name="J. Anim. Genet.">
        <title>Multiple reference genome sequences of hot pepper reveal the massive evolution of plant disease resistance genes by retroduplication.</title>
        <authorList>
            <person name="Kim S."/>
            <person name="Park J."/>
            <person name="Yeom S.-I."/>
            <person name="Kim Y.-M."/>
            <person name="Seo E."/>
            <person name="Kim K.-T."/>
            <person name="Kim M.-S."/>
            <person name="Lee J.M."/>
            <person name="Cheong K."/>
            <person name="Shin H.-S."/>
            <person name="Kim S.-B."/>
            <person name="Han K."/>
            <person name="Lee J."/>
            <person name="Park M."/>
            <person name="Lee H.-A."/>
            <person name="Lee H.-Y."/>
            <person name="Lee Y."/>
            <person name="Oh S."/>
            <person name="Lee J.H."/>
            <person name="Choi E."/>
            <person name="Choi E."/>
            <person name="Lee S.E."/>
            <person name="Jeon J."/>
            <person name="Kim H."/>
            <person name="Choi G."/>
            <person name="Song H."/>
            <person name="Lee J."/>
            <person name="Lee S.-C."/>
            <person name="Kwon J.-K."/>
            <person name="Lee H.-Y."/>
            <person name="Koo N."/>
            <person name="Hong Y."/>
            <person name="Kim R.W."/>
            <person name="Kang W.-H."/>
            <person name="Huh J.H."/>
            <person name="Kang B.-C."/>
            <person name="Yang T.-J."/>
            <person name="Lee Y.-H."/>
            <person name="Bennetzen J.L."/>
            <person name="Choi D."/>
        </authorList>
    </citation>
    <scope>NUCLEOTIDE SEQUENCE [LARGE SCALE GENOMIC DNA]</scope>
    <source>
        <strain evidence="3">cv. PBC81</strain>
    </source>
</reference>
<proteinExistence type="predicted"/>
<dbReference type="EMBL" id="MLFT02000007">
    <property type="protein sequence ID" value="PHT42209.1"/>
    <property type="molecule type" value="Genomic_DNA"/>
</dbReference>
<evidence type="ECO:0000313" key="2">
    <source>
        <dbReference type="EMBL" id="PHT42209.1"/>
    </source>
</evidence>
<evidence type="ECO:0000256" key="1">
    <source>
        <dbReference type="SAM" id="MobiDB-lite"/>
    </source>
</evidence>
<dbReference type="AlphaFoldDB" id="A0A2G2WAK8"/>
<evidence type="ECO:0000313" key="3">
    <source>
        <dbReference type="Proteomes" id="UP000224567"/>
    </source>
</evidence>
<accession>A0A2G2WAK8</accession>
<comment type="caution">
    <text evidence="2">The sequence shown here is derived from an EMBL/GenBank/DDBJ whole genome shotgun (WGS) entry which is preliminary data.</text>
</comment>
<keyword evidence="3" id="KW-1185">Reference proteome</keyword>
<dbReference type="OrthoDB" id="1300456at2759"/>
<sequence length="314" mass="35207">MGEMNGGSGILMLRKKMEEWDLDPYCSQMFNKNEPYDWRPRYYLGDDYLKESETASPPRQSFDFSIGTDVVGGVKLCSYSELQQITDFRYESLIGNTLSGRFDQIEFFTNENANTHPKLAKLCTFCCDTRLAAVYDVEFDDNITRLLSDVILEVILVSSSITLKDQLSTLLLTHSLLFYLFGRLLWVGRQDKSGDSTCTTLSMVLHEKGIIMGSITASCILIEDKEMDIKVFDFGSVSDHMHKGVKVPGKYHSGWEAPERAAKMRAKGEKRRRSRSSSSEDGSKGGEAKQKLEAAKTNEAIEAATANEEGSRSS</sequence>
<organism evidence="2 3">
    <name type="scientific">Capsicum baccatum</name>
    <name type="common">Peruvian pepper</name>
    <dbReference type="NCBI Taxonomy" id="33114"/>
    <lineage>
        <taxon>Eukaryota</taxon>
        <taxon>Viridiplantae</taxon>
        <taxon>Streptophyta</taxon>
        <taxon>Embryophyta</taxon>
        <taxon>Tracheophyta</taxon>
        <taxon>Spermatophyta</taxon>
        <taxon>Magnoliopsida</taxon>
        <taxon>eudicotyledons</taxon>
        <taxon>Gunneridae</taxon>
        <taxon>Pentapetalae</taxon>
        <taxon>asterids</taxon>
        <taxon>lamiids</taxon>
        <taxon>Solanales</taxon>
        <taxon>Solanaceae</taxon>
        <taxon>Solanoideae</taxon>
        <taxon>Capsiceae</taxon>
        <taxon>Capsicum</taxon>
    </lineage>
</organism>
<dbReference type="SUPFAM" id="SSF56112">
    <property type="entry name" value="Protein kinase-like (PK-like)"/>
    <property type="match status" value="1"/>
</dbReference>
<feature type="compositionally biased region" description="Low complexity" evidence="1">
    <location>
        <begin position="297"/>
        <end position="308"/>
    </location>
</feature>
<feature type="region of interest" description="Disordered" evidence="1">
    <location>
        <begin position="248"/>
        <end position="314"/>
    </location>
</feature>
<gene>
    <name evidence="2" type="ORF">CQW23_16234</name>
</gene>
<reference evidence="2 3" key="1">
    <citation type="journal article" date="2017" name="Genome Biol.">
        <title>New reference genome sequences of hot pepper reveal the massive evolution of plant disease-resistance genes by retroduplication.</title>
        <authorList>
            <person name="Kim S."/>
            <person name="Park J."/>
            <person name="Yeom S.I."/>
            <person name="Kim Y.M."/>
            <person name="Seo E."/>
            <person name="Kim K.T."/>
            <person name="Kim M.S."/>
            <person name="Lee J.M."/>
            <person name="Cheong K."/>
            <person name="Shin H.S."/>
            <person name="Kim S.B."/>
            <person name="Han K."/>
            <person name="Lee J."/>
            <person name="Park M."/>
            <person name="Lee H.A."/>
            <person name="Lee H.Y."/>
            <person name="Lee Y."/>
            <person name="Oh S."/>
            <person name="Lee J.H."/>
            <person name="Choi E."/>
            <person name="Choi E."/>
            <person name="Lee S.E."/>
            <person name="Jeon J."/>
            <person name="Kim H."/>
            <person name="Choi G."/>
            <person name="Song H."/>
            <person name="Lee J."/>
            <person name="Lee S.C."/>
            <person name="Kwon J.K."/>
            <person name="Lee H.Y."/>
            <person name="Koo N."/>
            <person name="Hong Y."/>
            <person name="Kim R.W."/>
            <person name="Kang W.H."/>
            <person name="Huh J.H."/>
            <person name="Kang B.C."/>
            <person name="Yang T.J."/>
            <person name="Lee Y.H."/>
            <person name="Bennetzen J.L."/>
            <person name="Choi D."/>
        </authorList>
    </citation>
    <scope>NUCLEOTIDE SEQUENCE [LARGE SCALE GENOMIC DNA]</scope>
    <source>
        <strain evidence="3">cv. PBC81</strain>
    </source>
</reference>
<name>A0A2G2WAK8_CAPBA</name>
<dbReference type="InterPro" id="IPR011009">
    <property type="entry name" value="Kinase-like_dom_sf"/>
</dbReference>
<feature type="compositionally biased region" description="Basic and acidic residues" evidence="1">
    <location>
        <begin position="281"/>
        <end position="296"/>
    </location>
</feature>
<protein>
    <submittedName>
        <fullName evidence="2">Uncharacterized protein</fullName>
    </submittedName>
</protein>
<feature type="compositionally biased region" description="Basic residues" evidence="1">
    <location>
        <begin position="263"/>
        <end position="275"/>
    </location>
</feature>
<dbReference type="Proteomes" id="UP000224567">
    <property type="component" value="Unassembled WGS sequence"/>
</dbReference>